<evidence type="ECO:0000313" key="4">
    <source>
        <dbReference type="EMBL" id="KAG7166935.1"/>
    </source>
</evidence>
<dbReference type="Proteomes" id="UP000747542">
    <property type="component" value="Unassembled WGS sequence"/>
</dbReference>
<dbReference type="InterPro" id="IPR041577">
    <property type="entry name" value="RT_RNaseH_2"/>
</dbReference>
<comment type="caution">
    <text evidence="4">The sequence shown here is derived from an EMBL/GenBank/DDBJ whole genome shotgun (WGS) entry which is preliminary data.</text>
</comment>
<dbReference type="Gene3D" id="3.30.70.270">
    <property type="match status" value="1"/>
</dbReference>
<feature type="domain" description="Reverse transcriptase/retrotransposon-derived protein RNase H-like" evidence="2">
    <location>
        <begin position="235"/>
        <end position="332"/>
    </location>
</feature>
<dbReference type="Pfam" id="PF17919">
    <property type="entry name" value="RT_RNaseH_2"/>
    <property type="match status" value="1"/>
</dbReference>
<dbReference type="Pfam" id="PF23055">
    <property type="entry name" value="DUF7041"/>
    <property type="match status" value="1"/>
</dbReference>
<dbReference type="AlphaFoldDB" id="A0A8J5JYS5"/>
<dbReference type="InterPro" id="IPR055469">
    <property type="entry name" value="DUF7041"/>
</dbReference>
<evidence type="ECO:0000259" key="3">
    <source>
        <dbReference type="Pfam" id="PF23055"/>
    </source>
</evidence>
<protein>
    <submittedName>
        <fullName evidence="4">Transposon Tf2-6 polyprotein-like 2</fullName>
    </submittedName>
</protein>
<keyword evidence="5" id="KW-1185">Reference proteome</keyword>
<reference evidence="4" key="1">
    <citation type="journal article" date="2021" name="Sci. Adv.">
        <title>The American lobster genome reveals insights on longevity, neural, and immune adaptations.</title>
        <authorList>
            <person name="Polinski J.M."/>
            <person name="Zimin A.V."/>
            <person name="Clark K.F."/>
            <person name="Kohn A.B."/>
            <person name="Sadowski N."/>
            <person name="Timp W."/>
            <person name="Ptitsyn A."/>
            <person name="Khanna P."/>
            <person name="Romanova D.Y."/>
            <person name="Williams P."/>
            <person name="Greenwood S.J."/>
            <person name="Moroz L.L."/>
            <person name="Walt D.R."/>
            <person name="Bodnar A.G."/>
        </authorList>
    </citation>
    <scope>NUCLEOTIDE SEQUENCE</scope>
    <source>
        <strain evidence="4">GMGI-L3</strain>
    </source>
</reference>
<dbReference type="InterPro" id="IPR043502">
    <property type="entry name" value="DNA/RNA_pol_sf"/>
</dbReference>
<dbReference type="PANTHER" id="PTHR37984">
    <property type="entry name" value="PROTEIN CBG26694"/>
    <property type="match status" value="1"/>
</dbReference>
<dbReference type="EMBL" id="JAHLQT010021855">
    <property type="protein sequence ID" value="KAG7166935.1"/>
    <property type="molecule type" value="Genomic_DNA"/>
</dbReference>
<evidence type="ECO:0000313" key="5">
    <source>
        <dbReference type="Proteomes" id="UP000747542"/>
    </source>
</evidence>
<dbReference type="InterPro" id="IPR043128">
    <property type="entry name" value="Rev_trsase/Diguanyl_cyclase"/>
</dbReference>
<dbReference type="GO" id="GO:0071897">
    <property type="term" value="P:DNA biosynthetic process"/>
    <property type="evidence" value="ECO:0007669"/>
    <property type="project" value="UniProtKB-ARBA"/>
</dbReference>
<organism evidence="4 5">
    <name type="scientific">Homarus americanus</name>
    <name type="common">American lobster</name>
    <dbReference type="NCBI Taxonomy" id="6706"/>
    <lineage>
        <taxon>Eukaryota</taxon>
        <taxon>Metazoa</taxon>
        <taxon>Ecdysozoa</taxon>
        <taxon>Arthropoda</taxon>
        <taxon>Crustacea</taxon>
        <taxon>Multicrustacea</taxon>
        <taxon>Malacostraca</taxon>
        <taxon>Eumalacostraca</taxon>
        <taxon>Eucarida</taxon>
        <taxon>Decapoda</taxon>
        <taxon>Pleocyemata</taxon>
        <taxon>Astacidea</taxon>
        <taxon>Nephropoidea</taxon>
        <taxon>Nephropidae</taxon>
        <taxon>Homarus</taxon>
    </lineage>
</organism>
<dbReference type="GO" id="GO:0003824">
    <property type="term" value="F:catalytic activity"/>
    <property type="evidence" value="ECO:0007669"/>
    <property type="project" value="UniProtKB-KW"/>
</dbReference>
<keyword evidence="1" id="KW-0511">Multifunctional enzyme</keyword>
<evidence type="ECO:0000259" key="2">
    <source>
        <dbReference type="Pfam" id="PF17919"/>
    </source>
</evidence>
<dbReference type="InterPro" id="IPR050951">
    <property type="entry name" value="Retrovirus_Pol_polyprotein"/>
</dbReference>
<accession>A0A8J5JYS5</accession>
<gene>
    <name evidence="4" type="primary">Tf2-6-L2</name>
    <name evidence="4" type="ORF">Hamer_G024291</name>
</gene>
<evidence type="ECO:0000256" key="1">
    <source>
        <dbReference type="ARBA" id="ARBA00023268"/>
    </source>
</evidence>
<feature type="domain" description="DUF7041" evidence="3">
    <location>
        <begin position="27"/>
        <end position="71"/>
    </location>
</feature>
<sequence length="444" mass="49147">MSIPGASRAATAADDAVVLSTLAHPAVPAFIGSDPEFWLLQLNIYFTECRITASATKYHHAVSMLPPTVSMERLPANIQTALSIFPENTSLDVMAESADHFMETSSSMTASVFRIKRVSSAVQCIAEAQRQSSTHINHQAIGGKRHLHQQLRLQFGVPELSFLGYHISQHGTKPLHYKVEANTAFPLPQIQKQLRRSLRRVAYYHHFVPRCAALLRPLYALELKEDKSVMSAVFWTTDTTQAFEKVKKASANNTLLSHPHLGAPLSLTVEASDTGVGAVYHLHIYGCAKPLAFYSNSLQPQETRSSTFGCELLASYLAVKHFCCFLEGCDISLYTDHKPLESAVINALGQHSPREQQHLDFFLQFMANIRHVKGEINNVVDALSRVFALSGDNSNASKLDFTLLADAQQCNSNKRQLRTANTGLQLRDTPLRNGKTLLYDTSAN</sequence>
<dbReference type="CDD" id="cd09274">
    <property type="entry name" value="RNase_HI_RT_Ty3"/>
    <property type="match status" value="1"/>
</dbReference>
<dbReference type="SUPFAM" id="SSF56672">
    <property type="entry name" value="DNA/RNA polymerases"/>
    <property type="match status" value="1"/>
</dbReference>
<name>A0A8J5JYS5_HOMAM</name>
<proteinExistence type="predicted"/>
<dbReference type="PANTHER" id="PTHR37984:SF5">
    <property type="entry name" value="PROTEIN NYNRIN-LIKE"/>
    <property type="match status" value="1"/>
</dbReference>